<name>A0ABV0JH20_9CYAN</name>
<evidence type="ECO:0000313" key="2">
    <source>
        <dbReference type="Proteomes" id="UP001464891"/>
    </source>
</evidence>
<protein>
    <submittedName>
        <fullName evidence="1">Uncharacterized protein</fullName>
    </submittedName>
</protein>
<comment type="caution">
    <text evidence="1">The sequence shown here is derived from an EMBL/GenBank/DDBJ whole genome shotgun (WGS) entry which is preliminary data.</text>
</comment>
<sequence length="298" mass="33784">MWQWLNSWRRTLSRSKPAVEEGPPPTTLTHPAPRTAVAPALSHPLAVDLPESNLFYRSIEGKVICRSIASGDIVWESQDDGYPLCVTDDILWVVQDDAIAAYVTINGRLLMRSPPLWLTGTVTHMLCDLSQQTLRIYSTYSPPPPNLGTPHYLPPPAEDEAAYEISLITGEIIPLYQVTLYRKSELQPLDINGTFEPRYNIVPRVPEAPSKQMRGQLIAEQRQRFEELRSERQKAYARRPGQSYEKAQLKATSVVICEYGTDQCFVRKTILSVFPNQTPDVGQWEALLKEFCRELPTC</sequence>
<keyword evidence="2" id="KW-1185">Reference proteome</keyword>
<gene>
    <name evidence="1" type="ORF">NC998_29035</name>
</gene>
<accession>A0ABV0JH20</accession>
<evidence type="ECO:0000313" key="1">
    <source>
        <dbReference type="EMBL" id="MEP0821094.1"/>
    </source>
</evidence>
<organism evidence="1 2">
    <name type="scientific">Trichocoleus desertorum GB2-A4</name>
    <dbReference type="NCBI Taxonomy" id="2933944"/>
    <lineage>
        <taxon>Bacteria</taxon>
        <taxon>Bacillati</taxon>
        <taxon>Cyanobacteriota</taxon>
        <taxon>Cyanophyceae</taxon>
        <taxon>Leptolyngbyales</taxon>
        <taxon>Trichocoleusaceae</taxon>
        <taxon>Trichocoleus</taxon>
    </lineage>
</organism>
<proteinExistence type="predicted"/>
<dbReference type="RefSeq" id="WP_190441938.1">
    <property type="nucleotide sequence ID" value="NZ_JAMPKM010000069.1"/>
</dbReference>
<reference evidence="1 2" key="1">
    <citation type="submission" date="2022-04" db="EMBL/GenBank/DDBJ databases">
        <title>Positive selection, recombination, and allopatry shape intraspecific diversity of widespread and dominant cyanobacteria.</title>
        <authorList>
            <person name="Wei J."/>
            <person name="Shu W."/>
            <person name="Hu C."/>
        </authorList>
    </citation>
    <scope>NUCLEOTIDE SEQUENCE [LARGE SCALE GENOMIC DNA]</scope>
    <source>
        <strain evidence="1 2">GB2-A4</strain>
    </source>
</reference>
<dbReference type="Proteomes" id="UP001464891">
    <property type="component" value="Unassembled WGS sequence"/>
</dbReference>
<dbReference type="EMBL" id="JAMPKM010000069">
    <property type="protein sequence ID" value="MEP0821094.1"/>
    <property type="molecule type" value="Genomic_DNA"/>
</dbReference>